<accession>A0A831QP37</accession>
<reference evidence="1" key="1">
    <citation type="journal article" date="2020" name="mSystems">
        <title>Genome- and Community-Level Interaction Insights into Carbon Utilization and Element Cycling Functions of Hydrothermarchaeota in Hydrothermal Sediment.</title>
        <authorList>
            <person name="Zhou Z."/>
            <person name="Liu Y."/>
            <person name="Xu W."/>
            <person name="Pan J."/>
            <person name="Luo Z.H."/>
            <person name="Li M."/>
        </authorList>
    </citation>
    <scope>NUCLEOTIDE SEQUENCE [LARGE SCALE GENOMIC DNA]</scope>
    <source>
        <strain evidence="1">HyVt-345</strain>
    </source>
</reference>
<dbReference type="Proteomes" id="UP000886191">
    <property type="component" value="Unassembled WGS sequence"/>
</dbReference>
<evidence type="ECO:0000313" key="1">
    <source>
        <dbReference type="EMBL" id="HEA20196.1"/>
    </source>
</evidence>
<protein>
    <submittedName>
        <fullName evidence="1">Uncharacterized protein</fullName>
    </submittedName>
</protein>
<gene>
    <name evidence="1" type="ORF">ENH87_04695</name>
</gene>
<dbReference type="AlphaFoldDB" id="A0A831QP37"/>
<sequence length="324" mass="37855">MAVIKSKEIPEEDIVFIISRNYNNKGLKRKITLDVSLIHDEMNHYLIDRFYKLYAFIPKIDGLIEEKTNGEKYTVYLPLIENKLMQIIATNKKCISLNIIEEGATAYAPYFMHFRFKNKFEGLLKNTLNLFLSLIRNRFYYVKVYDLRRFKKSSPPIFYSITSDSFKGLPYHIEILPPVREELEAYSQPNMKVLVLEGAVEQGNLKIDTLLKGIQHILDENSFKDLYVKYHPVQTTENRTKIIELITSNGVTQITIADEIPFEQITINNNNIMVFGFTSSLLYYAKKFGCTVISYEDVLLEDDLFKKFRSENNFNLKDLLLSSR</sequence>
<proteinExistence type="predicted"/>
<organism evidence="1">
    <name type="scientific">Pricia antarctica</name>
    <dbReference type="NCBI Taxonomy" id="641691"/>
    <lineage>
        <taxon>Bacteria</taxon>
        <taxon>Pseudomonadati</taxon>
        <taxon>Bacteroidota</taxon>
        <taxon>Flavobacteriia</taxon>
        <taxon>Flavobacteriales</taxon>
        <taxon>Flavobacteriaceae</taxon>
        <taxon>Pricia</taxon>
    </lineage>
</organism>
<dbReference type="Pfam" id="PF07388">
    <property type="entry name" value="A-2_8-polyST"/>
    <property type="match status" value="1"/>
</dbReference>
<dbReference type="InterPro" id="IPR010866">
    <property type="entry name" value="A-2_8-polyST"/>
</dbReference>
<name>A0A831QP37_9FLAO</name>
<comment type="caution">
    <text evidence="1">The sequence shown here is derived from an EMBL/GenBank/DDBJ whole genome shotgun (WGS) entry which is preliminary data.</text>
</comment>
<dbReference type="EMBL" id="DRGL01000022">
    <property type="protein sequence ID" value="HEA20196.1"/>
    <property type="molecule type" value="Genomic_DNA"/>
</dbReference>